<proteinExistence type="inferred from homology"/>
<dbReference type="Gene3D" id="3.40.50.720">
    <property type="entry name" value="NAD(P)-binding Rossmann-like Domain"/>
    <property type="match status" value="1"/>
</dbReference>
<dbReference type="PANTHER" id="PTHR43401:SF2">
    <property type="entry name" value="L-THREONINE 3-DEHYDROGENASE"/>
    <property type="match status" value="1"/>
</dbReference>
<accession>A0ABU1HI16</accession>
<dbReference type="InterPro" id="IPR020843">
    <property type="entry name" value="ER"/>
</dbReference>
<feature type="domain" description="Enoyl reductase (ER)" evidence="5">
    <location>
        <begin position="7"/>
        <end position="343"/>
    </location>
</feature>
<evidence type="ECO:0000256" key="2">
    <source>
        <dbReference type="ARBA" id="ARBA00022833"/>
    </source>
</evidence>
<dbReference type="InterPro" id="IPR011032">
    <property type="entry name" value="GroES-like_sf"/>
</dbReference>
<protein>
    <submittedName>
        <fullName evidence="6">Zinc-dependent dehydrogenase</fullName>
    </submittedName>
</protein>
<comment type="caution">
    <text evidence="6">The sequence shown here is derived from an EMBL/GenBank/DDBJ whole genome shotgun (WGS) entry which is preliminary data.</text>
</comment>
<dbReference type="Gene3D" id="3.90.180.10">
    <property type="entry name" value="Medium-chain alcohol dehydrogenases, catalytic domain"/>
    <property type="match status" value="1"/>
</dbReference>
<keyword evidence="3" id="KW-0560">Oxidoreductase</keyword>
<dbReference type="SMART" id="SM00829">
    <property type="entry name" value="PKS_ER"/>
    <property type="match status" value="1"/>
</dbReference>
<evidence type="ECO:0000313" key="7">
    <source>
        <dbReference type="Proteomes" id="UP001251374"/>
    </source>
</evidence>
<dbReference type="InterPro" id="IPR002328">
    <property type="entry name" value="ADH_Zn_CS"/>
</dbReference>
<evidence type="ECO:0000313" key="6">
    <source>
        <dbReference type="EMBL" id="MDR5907123.1"/>
    </source>
</evidence>
<dbReference type="RefSeq" id="WP_309724247.1">
    <property type="nucleotide sequence ID" value="NZ_JARWAM010000014.1"/>
</dbReference>
<dbReference type="SUPFAM" id="SSF51735">
    <property type="entry name" value="NAD(P)-binding Rossmann-fold domains"/>
    <property type="match status" value="1"/>
</dbReference>
<gene>
    <name evidence="6" type="ORF">QC821_17720</name>
</gene>
<name>A0ABU1HI16_9GAMM</name>
<dbReference type="InterPro" id="IPR013154">
    <property type="entry name" value="ADH-like_N"/>
</dbReference>
<keyword evidence="2 4" id="KW-0862">Zinc</keyword>
<dbReference type="Pfam" id="PF08240">
    <property type="entry name" value="ADH_N"/>
    <property type="match status" value="1"/>
</dbReference>
<reference evidence="6 7" key="1">
    <citation type="submission" date="2023-04" db="EMBL/GenBank/DDBJ databases">
        <title>A long-awaited taxogenomic arrangement of the family Halomonadaceae.</title>
        <authorList>
            <person name="De La Haba R."/>
            <person name="Chuvochina M."/>
            <person name="Wittouck S."/>
            <person name="Arahal D.R."/>
            <person name="Sanchez-Porro C."/>
            <person name="Hugenholtz P."/>
            <person name="Ventosa A."/>
        </authorList>
    </citation>
    <scope>NUCLEOTIDE SEQUENCE [LARGE SCALE GENOMIC DNA]</scope>
    <source>
        <strain evidence="6 7">DSM 26770</strain>
    </source>
</reference>
<organism evidence="6 7">
    <name type="scientific">Franzmannia qiaohouensis</name>
    <dbReference type="NCBI Taxonomy" id="1329370"/>
    <lineage>
        <taxon>Bacteria</taxon>
        <taxon>Pseudomonadati</taxon>
        <taxon>Pseudomonadota</taxon>
        <taxon>Gammaproteobacteria</taxon>
        <taxon>Oceanospirillales</taxon>
        <taxon>Halomonadaceae</taxon>
        <taxon>Franzmannia</taxon>
    </lineage>
</organism>
<comment type="cofactor">
    <cofactor evidence="4">
        <name>Zn(2+)</name>
        <dbReference type="ChEBI" id="CHEBI:29105"/>
    </cofactor>
</comment>
<evidence type="ECO:0000256" key="1">
    <source>
        <dbReference type="ARBA" id="ARBA00022723"/>
    </source>
</evidence>
<dbReference type="InterPro" id="IPR050129">
    <property type="entry name" value="Zn_alcohol_dh"/>
</dbReference>
<keyword evidence="1 4" id="KW-0479">Metal-binding</keyword>
<dbReference type="Pfam" id="PF00107">
    <property type="entry name" value="ADH_zinc_N"/>
    <property type="match status" value="1"/>
</dbReference>
<dbReference type="PANTHER" id="PTHR43401">
    <property type="entry name" value="L-THREONINE 3-DEHYDROGENASE"/>
    <property type="match status" value="1"/>
</dbReference>
<keyword evidence="7" id="KW-1185">Reference proteome</keyword>
<dbReference type="Proteomes" id="UP001251374">
    <property type="component" value="Unassembled WGS sequence"/>
</dbReference>
<dbReference type="PROSITE" id="PS00059">
    <property type="entry name" value="ADH_ZINC"/>
    <property type="match status" value="1"/>
</dbReference>
<dbReference type="CDD" id="cd08235">
    <property type="entry name" value="iditol_2_DH_like"/>
    <property type="match status" value="1"/>
</dbReference>
<evidence type="ECO:0000256" key="4">
    <source>
        <dbReference type="RuleBase" id="RU361277"/>
    </source>
</evidence>
<evidence type="ECO:0000256" key="3">
    <source>
        <dbReference type="ARBA" id="ARBA00023002"/>
    </source>
</evidence>
<evidence type="ECO:0000259" key="5">
    <source>
        <dbReference type="SMART" id="SM00829"/>
    </source>
</evidence>
<sequence length="346" mass="36537">MHAAIFHAPNDIRFAEVETPKADDGELLLRVRAATICGTDMRIYNGQKTKGVRTPSIIGHEFAGEVVDVGRGVRGFAVGDGVSMDPVIPCLKCEYCKQGRENVCANRTAMGYEFDGAFAEFIRIPATGIASGNVYKLHPDTSWEQAALAEPLACCINGQENAEVGMGDSVVVLGAGPIGLMHLQLARVAGARQVIVSEPNAKRREVAASLGADLVVDPTTEDLSACVKARCDGIGADVVIVAIGLPVLVNPAMQLVRKNGRVNLFAGFTAGDTAVVDPNLIHYNEIKVSGASALTRRQYEKSLRLIEAGVIAAGDLITHRLALADINEAMQVAASGEGVKVSVVHE</sequence>
<dbReference type="InterPro" id="IPR036291">
    <property type="entry name" value="NAD(P)-bd_dom_sf"/>
</dbReference>
<dbReference type="SUPFAM" id="SSF50129">
    <property type="entry name" value="GroES-like"/>
    <property type="match status" value="1"/>
</dbReference>
<dbReference type="EMBL" id="JARWAM010000014">
    <property type="protein sequence ID" value="MDR5907123.1"/>
    <property type="molecule type" value="Genomic_DNA"/>
</dbReference>
<comment type="similarity">
    <text evidence="4">Belongs to the zinc-containing alcohol dehydrogenase family.</text>
</comment>
<dbReference type="InterPro" id="IPR013149">
    <property type="entry name" value="ADH-like_C"/>
</dbReference>